<evidence type="ECO:0000259" key="13">
    <source>
        <dbReference type="PROSITE" id="PS51674"/>
    </source>
</evidence>
<keyword evidence="3 12" id="KW-0004">4Fe-4S</keyword>
<reference evidence="15" key="1">
    <citation type="journal article" date="2019" name="Int. J. Syst. Evol. Microbiol.">
        <title>The Global Catalogue of Microorganisms (GCM) 10K type strain sequencing project: providing services to taxonomists for standard genome sequencing and annotation.</title>
        <authorList>
            <consortium name="The Broad Institute Genomics Platform"/>
            <consortium name="The Broad Institute Genome Sequencing Center for Infectious Disease"/>
            <person name="Wu L."/>
            <person name="Ma J."/>
        </authorList>
    </citation>
    <scope>NUCLEOTIDE SEQUENCE [LARGE SCALE GENOMIC DNA]</scope>
    <source>
        <strain evidence="15">JCM 15592</strain>
    </source>
</reference>
<dbReference type="PROSITE" id="PS51674">
    <property type="entry name" value="4FE4S_WBL"/>
    <property type="match status" value="1"/>
</dbReference>
<dbReference type="Pfam" id="PF02467">
    <property type="entry name" value="Whib"/>
    <property type="match status" value="1"/>
</dbReference>
<gene>
    <name evidence="12" type="primary">whiB</name>
    <name evidence="14" type="ORF">GCM10009811_22010</name>
</gene>
<comment type="caution">
    <text evidence="14">The sequence shown here is derived from an EMBL/GenBank/DDBJ whole genome shotgun (WGS) entry which is preliminary data.</text>
</comment>
<comment type="cofactor">
    <cofactor evidence="12">
        <name>[4Fe-4S] cluster</name>
        <dbReference type="ChEBI" id="CHEBI:49883"/>
    </cofactor>
    <text evidence="12">Binds 1 [4Fe-4S] cluster per subunit. Following nitrosylation of the [4Fe-4S] cluster binds 1 [4Fe-8(NO)] cluster per subunit.</text>
</comment>
<dbReference type="Proteomes" id="UP001499938">
    <property type="component" value="Unassembled WGS sequence"/>
</dbReference>
<feature type="domain" description="4Fe-4S Wbl-type" evidence="13">
    <location>
        <begin position="22"/>
        <end position="86"/>
    </location>
</feature>
<comment type="function">
    <text evidence="12">Acts as a transcriptional regulator. Probably redox-responsive. The apo- but not holo-form probably binds DNA.</text>
</comment>
<evidence type="ECO:0000256" key="7">
    <source>
        <dbReference type="ARBA" id="ARBA00023014"/>
    </source>
</evidence>
<keyword evidence="8 12" id="KW-0805">Transcription regulation</keyword>
<evidence type="ECO:0000256" key="10">
    <source>
        <dbReference type="ARBA" id="ARBA00023157"/>
    </source>
</evidence>
<name>A0ABP4XXE5_9MICO</name>
<keyword evidence="5 12" id="KW-0479">Metal-binding</keyword>
<evidence type="ECO:0000256" key="2">
    <source>
        <dbReference type="ARBA" id="ARBA00006597"/>
    </source>
</evidence>
<organism evidence="14 15">
    <name type="scientific">Nostocoides veronense</name>
    <dbReference type="NCBI Taxonomy" id="330836"/>
    <lineage>
        <taxon>Bacteria</taxon>
        <taxon>Bacillati</taxon>
        <taxon>Actinomycetota</taxon>
        <taxon>Actinomycetes</taxon>
        <taxon>Micrococcales</taxon>
        <taxon>Intrasporangiaceae</taxon>
        <taxon>Nostocoides</taxon>
    </lineage>
</organism>
<accession>A0ABP4XXE5</accession>
<comment type="PTM">
    <text evidence="12">The Fe-S cluster can be nitrosylated by nitric oxide (NO).</text>
</comment>
<comment type="PTM">
    <text evidence="12">Upon Fe-S cluster removal intramolecular disulfide bonds are formed.</text>
</comment>
<evidence type="ECO:0000256" key="5">
    <source>
        <dbReference type="ARBA" id="ARBA00022723"/>
    </source>
</evidence>
<feature type="binding site" evidence="12">
    <location>
        <position position="53"/>
    </location>
    <ligand>
        <name>[4Fe-4S] cluster</name>
        <dbReference type="ChEBI" id="CHEBI:49883"/>
    </ligand>
</feature>
<evidence type="ECO:0000256" key="1">
    <source>
        <dbReference type="ARBA" id="ARBA00004496"/>
    </source>
</evidence>
<dbReference type="InterPro" id="IPR034768">
    <property type="entry name" value="4FE4S_WBL"/>
</dbReference>
<evidence type="ECO:0000256" key="3">
    <source>
        <dbReference type="ARBA" id="ARBA00022485"/>
    </source>
</evidence>
<evidence type="ECO:0000256" key="4">
    <source>
        <dbReference type="ARBA" id="ARBA00022490"/>
    </source>
</evidence>
<proteinExistence type="inferred from homology"/>
<keyword evidence="4 12" id="KW-0963">Cytoplasm</keyword>
<evidence type="ECO:0000313" key="15">
    <source>
        <dbReference type="Proteomes" id="UP001499938"/>
    </source>
</evidence>
<dbReference type="PANTHER" id="PTHR38839">
    <property type="entry name" value="TRANSCRIPTIONAL REGULATOR WHID-RELATED"/>
    <property type="match status" value="1"/>
</dbReference>
<keyword evidence="7 12" id="KW-0411">Iron-sulfur</keyword>
<evidence type="ECO:0000256" key="9">
    <source>
        <dbReference type="ARBA" id="ARBA00023125"/>
    </source>
</evidence>
<comment type="similarity">
    <text evidence="2 12">Belongs to the WhiB family.</text>
</comment>
<evidence type="ECO:0000256" key="8">
    <source>
        <dbReference type="ARBA" id="ARBA00023015"/>
    </source>
</evidence>
<protein>
    <recommendedName>
        <fullName evidence="12">Transcriptional regulator WhiB</fullName>
    </recommendedName>
</protein>
<dbReference type="RefSeq" id="WP_344084990.1">
    <property type="nucleotide sequence ID" value="NZ_BAAAPO010000034.1"/>
</dbReference>
<keyword evidence="15" id="KW-1185">Reference proteome</keyword>
<keyword evidence="9 12" id="KW-0238">DNA-binding</keyword>
<comment type="subcellular location">
    <subcellularLocation>
        <location evidence="1 12">Cytoplasm</location>
    </subcellularLocation>
</comment>
<keyword evidence="11 12" id="KW-0804">Transcription</keyword>
<dbReference type="InterPro" id="IPR003482">
    <property type="entry name" value="Whib"/>
</dbReference>
<feature type="binding site" evidence="12">
    <location>
        <position position="23"/>
    </location>
    <ligand>
        <name>[4Fe-4S] cluster</name>
        <dbReference type="ChEBI" id="CHEBI:49883"/>
    </ligand>
</feature>
<keyword evidence="10 12" id="KW-1015">Disulfide bond</keyword>
<evidence type="ECO:0000256" key="6">
    <source>
        <dbReference type="ARBA" id="ARBA00023004"/>
    </source>
</evidence>
<dbReference type="PANTHER" id="PTHR38839:SF5">
    <property type="entry name" value="TRANSCRIPTIONAL REGULATOR WHID"/>
    <property type="match status" value="1"/>
</dbReference>
<keyword evidence="6 12" id="KW-0408">Iron</keyword>
<evidence type="ECO:0000256" key="12">
    <source>
        <dbReference type="HAMAP-Rule" id="MF_01479"/>
    </source>
</evidence>
<feature type="binding site" evidence="12">
    <location>
        <position position="62"/>
    </location>
    <ligand>
        <name>[4Fe-4S] cluster</name>
        <dbReference type="ChEBI" id="CHEBI:49883"/>
    </ligand>
</feature>
<dbReference type="EMBL" id="BAAAPO010000034">
    <property type="protein sequence ID" value="GAA1797406.1"/>
    <property type="molecule type" value="Genomic_DNA"/>
</dbReference>
<evidence type="ECO:0000256" key="11">
    <source>
        <dbReference type="ARBA" id="ARBA00023163"/>
    </source>
</evidence>
<evidence type="ECO:0000313" key="14">
    <source>
        <dbReference type="EMBL" id="GAA1797406.1"/>
    </source>
</evidence>
<dbReference type="HAMAP" id="MF_01479">
    <property type="entry name" value="WhiB"/>
    <property type="match status" value="1"/>
</dbReference>
<feature type="binding site" evidence="12">
    <location>
        <position position="56"/>
    </location>
    <ligand>
        <name>[4Fe-4S] cluster</name>
        <dbReference type="ChEBI" id="CHEBI:49883"/>
    </ligand>
</feature>
<sequence>MSDLMTAPSPIASEWDWQHRGSCRALSPEIFFHPEGERGSARRMRDLAAKEICADCPVLAQCRAHALRSREPYGVWGGMSEDERLAFYEERGLPIRRAS</sequence>